<sequence>MSVLERISGLMMRYYEQQEVVELALNRVLFVICAALNCLIPCACSAFKLSSNQEYELAMLIALFS</sequence>
<evidence type="ECO:0000313" key="2">
    <source>
        <dbReference type="Proteomes" id="UP000187203"/>
    </source>
</evidence>
<protein>
    <submittedName>
        <fullName evidence="1">Uncharacterized protein</fullName>
    </submittedName>
</protein>
<comment type="caution">
    <text evidence="1">The sequence shown here is derived from an EMBL/GenBank/DDBJ whole genome shotgun (WGS) entry which is preliminary data.</text>
</comment>
<keyword evidence="2" id="KW-1185">Reference proteome</keyword>
<dbReference type="Proteomes" id="UP000187203">
    <property type="component" value="Unassembled WGS sequence"/>
</dbReference>
<dbReference type="EMBL" id="AWUE01014421">
    <property type="protein sequence ID" value="OMP03786.1"/>
    <property type="molecule type" value="Genomic_DNA"/>
</dbReference>
<organism evidence="1 2">
    <name type="scientific">Corchorus olitorius</name>
    <dbReference type="NCBI Taxonomy" id="93759"/>
    <lineage>
        <taxon>Eukaryota</taxon>
        <taxon>Viridiplantae</taxon>
        <taxon>Streptophyta</taxon>
        <taxon>Embryophyta</taxon>
        <taxon>Tracheophyta</taxon>
        <taxon>Spermatophyta</taxon>
        <taxon>Magnoliopsida</taxon>
        <taxon>eudicotyledons</taxon>
        <taxon>Gunneridae</taxon>
        <taxon>Pentapetalae</taxon>
        <taxon>rosids</taxon>
        <taxon>malvids</taxon>
        <taxon>Malvales</taxon>
        <taxon>Malvaceae</taxon>
        <taxon>Grewioideae</taxon>
        <taxon>Apeibeae</taxon>
        <taxon>Corchorus</taxon>
    </lineage>
</organism>
<accession>A0A1R3K9P9</accession>
<evidence type="ECO:0000313" key="1">
    <source>
        <dbReference type="EMBL" id="OMP03786.1"/>
    </source>
</evidence>
<proteinExistence type="predicted"/>
<dbReference type="AlphaFoldDB" id="A0A1R3K9P9"/>
<gene>
    <name evidence="1" type="ORF">COLO4_10209</name>
</gene>
<reference evidence="2" key="1">
    <citation type="submission" date="2013-09" db="EMBL/GenBank/DDBJ databases">
        <title>Corchorus olitorius genome sequencing.</title>
        <authorList>
            <person name="Alam M."/>
            <person name="Haque M.S."/>
            <person name="Islam M.S."/>
            <person name="Emdad E.M."/>
            <person name="Islam M.M."/>
            <person name="Ahmed B."/>
            <person name="Halim A."/>
            <person name="Hossen Q.M.M."/>
            <person name="Hossain M.Z."/>
            <person name="Ahmed R."/>
            <person name="Khan M.M."/>
            <person name="Islam R."/>
            <person name="Rashid M.M."/>
            <person name="Khan S.A."/>
            <person name="Rahman M.S."/>
            <person name="Alam M."/>
            <person name="Yahiya A.S."/>
            <person name="Khan M.S."/>
            <person name="Azam M.S."/>
            <person name="Haque T."/>
            <person name="Lashkar M.Z.H."/>
            <person name="Akhand A.I."/>
            <person name="Morshed G."/>
            <person name="Roy S."/>
            <person name="Uddin K.S."/>
            <person name="Rabeya T."/>
            <person name="Hossain A.S."/>
            <person name="Chowdhury A."/>
            <person name="Snigdha A.R."/>
            <person name="Mortoza M.S."/>
            <person name="Matin S.A."/>
            <person name="Hoque S.M.E."/>
            <person name="Islam M.K."/>
            <person name="Roy D.K."/>
            <person name="Haider R."/>
            <person name="Moosa M.M."/>
            <person name="Elias S.M."/>
            <person name="Hasan A.M."/>
            <person name="Jahan S."/>
            <person name="Shafiuddin M."/>
            <person name="Mahmood N."/>
            <person name="Shommy N.S."/>
        </authorList>
    </citation>
    <scope>NUCLEOTIDE SEQUENCE [LARGE SCALE GENOMIC DNA]</scope>
    <source>
        <strain evidence="2">cv. O-4</strain>
    </source>
</reference>
<name>A0A1R3K9P9_9ROSI</name>